<comment type="caution">
    <text evidence="3">The sequence shown here is derived from an EMBL/GenBank/DDBJ whole genome shotgun (WGS) entry which is preliminary data.</text>
</comment>
<keyword evidence="1" id="KW-0175">Coiled coil</keyword>
<accession>A0A5R9J1E0</accession>
<keyword evidence="2" id="KW-0472">Membrane</keyword>
<organism evidence="3 4">
    <name type="scientific">Lichenicoccus roseus</name>
    <dbReference type="NCBI Taxonomy" id="2683649"/>
    <lineage>
        <taxon>Bacteria</taxon>
        <taxon>Pseudomonadati</taxon>
        <taxon>Pseudomonadota</taxon>
        <taxon>Alphaproteobacteria</taxon>
        <taxon>Acetobacterales</taxon>
        <taxon>Acetobacteraceae</taxon>
        <taxon>Lichenicoccus</taxon>
    </lineage>
</organism>
<sequence length="210" mass="22571">MSRADEHLYGLMEIAERQQAAVQTALEGLAAERAALAREREQLAQARQALELGARAAVRSAVEDSMARAAGMGVEAVQAAAVPLLGRLDRVADGAGQAEAALRRVVLWASWRLLGWGVAGIAALAVLWWLASSAVLWWDAGAIGSAQVQKAQLEAEIAQLLATRDGWRKAGMLGKLEQCGADRRPCIRVDESAGQFEADGHSDYRVIQRY</sequence>
<dbReference type="EMBL" id="VCDI01000012">
    <property type="protein sequence ID" value="TLU70663.1"/>
    <property type="molecule type" value="Genomic_DNA"/>
</dbReference>
<evidence type="ECO:0000313" key="4">
    <source>
        <dbReference type="Proteomes" id="UP000305654"/>
    </source>
</evidence>
<evidence type="ECO:0000256" key="2">
    <source>
        <dbReference type="SAM" id="Phobius"/>
    </source>
</evidence>
<keyword evidence="2" id="KW-1133">Transmembrane helix</keyword>
<keyword evidence="4" id="KW-1185">Reference proteome</keyword>
<dbReference type="RefSeq" id="WP_138327997.1">
    <property type="nucleotide sequence ID" value="NZ_VCDI01000012.1"/>
</dbReference>
<dbReference type="AlphaFoldDB" id="A0A5R9J1E0"/>
<evidence type="ECO:0000313" key="3">
    <source>
        <dbReference type="EMBL" id="TLU70663.1"/>
    </source>
</evidence>
<name>A0A5R9J1E0_9PROT</name>
<feature type="coiled-coil region" evidence="1">
    <location>
        <begin position="143"/>
        <end position="170"/>
    </location>
</feature>
<gene>
    <name evidence="3" type="ORF">FE263_20970</name>
</gene>
<protein>
    <submittedName>
        <fullName evidence="3">Uncharacterized protein</fullName>
    </submittedName>
</protein>
<proteinExistence type="predicted"/>
<evidence type="ECO:0000256" key="1">
    <source>
        <dbReference type="SAM" id="Coils"/>
    </source>
</evidence>
<dbReference type="OrthoDB" id="7282442at2"/>
<dbReference type="Proteomes" id="UP000305654">
    <property type="component" value="Unassembled WGS sequence"/>
</dbReference>
<feature type="coiled-coil region" evidence="1">
    <location>
        <begin position="12"/>
        <end position="49"/>
    </location>
</feature>
<feature type="transmembrane region" description="Helical" evidence="2">
    <location>
        <begin position="113"/>
        <end position="138"/>
    </location>
</feature>
<reference evidence="3 4" key="1">
    <citation type="submission" date="2019-05" db="EMBL/GenBank/DDBJ databases">
        <authorList>
            <person name="Pankratov T."/>
            <person name="Grouzdev D."/>
        </authorList>
    </citation>
    <scope>NUCLEOTIDE SEQUENCE [LARGE SCALE GENOMIC DNA]</scope>
    <source>
        <strain evidence="3 4">KEBCLARHB70R</strain>
    </source>
</reference>
<keyword evidence="2" id="KW-0812">Transmembrane</keyword>